<gene>
    <name evidence="3" type="ORF">MGWOODY_Mmi1787</name>
</gene>
<dbReference type="PANTHER" id="PTHR15160">
    <property type="entry name" value="VON HIPPEL-LINDAU PROTEIN"/>
    <property type="match status" value="1"/>
</dbReference>
<dbReference type="SUPFAM" id="SSF103256">
    <property type="entry name" value="Hypothetical protein TM0160"/>
    <property type="match status" value="1"/>
</dbReference>
<feature type="domain" description="UVR" evidence="1">
    <location>
        <begin position="146"/>
        <end position="180"/>
    </location>
</feature>
<dbReference type="Pfam" id="PF02151">
    <property type="entry name" value="UVR"/>
    <property type="match status" value="1"/>
</dbReference>
<dbReference type="GO" id="GO:0004518">
    <property type="term" value="F:nuclease activity"/>
    <property type="evidence" value="ECO:0007669"/>
    <property type="project" value="InterPro"/>
</dbReference>
<protein>
    <recommendedName>
        <fullName evidence="4">BFN domain-containing protein</fullName>
    </recommendedName>
</protein>
<dbReference type="Pfam" id="PF02577">
    <property type="entry name" value="BFN_dom"/>
    <property type="match status" value="1"/>
</dbReference>
<feature type="domain" description="BFN" evidence="2">
    <location>
        <begin position="1"/>
        <end position="133"/>
    </location>
</feature>
<dbReference type="PROSITE" id="PS50151">
    <property type="entry name" value="UVR"/>
    <property type="match status" value="1"/>
</dbReference>
<dbReference type="Gene3D" id="3.10.690.10">
    <property type="entry name" value="Bifunctional nuclease domain"/>
    <property type="match status" value="1"/>
</dbReference>
<organism evidence="3">
    <name type="scientific">hydrothermal vent metagenome</name>
    <dbReference type="NCBI Taxonomy" id="652676"/>
    <lineage>
        <taxon>unclassified sequences</taxon>
        <taxon>metagenomes</taxon>
        <taxon>ecological metagenomes</taxon>
    </lineage>
</organism>
<dbReference type="EMBL" id="FAXC01000179">
    <property type="protein sequence ID" value="CUV09097.1"/>
    <property type="molecule type" value="Genomic_DNA"/>
</dbReference>
<dbReference type="SUPFAM" id="SSF46600">
    <property type="entry name" value="C-terminal UvrC-binding domain of UvrB"/>
    <property type="match status" value="1"/>
</dbReference>
<dbReference type="PROSITE" id="PS51658">
    <property type="entry name" value="BFN"/>
    <property type="match status" value="1"/>
</dbReference>
<proteinExistence type="predicted"/>
<sequence>MVPVKVQKISYYHPNRSYAVILKELAGDRKLPVLIGAYEAQSIAMAMEYIEASRPLTHDLIVNIVKGINSKLSAVKITRLDEGVFYSILDLQSKDLGHFEIDSRPSDALAVALRMHVPILVAEEVMEEAIVLEEDLELVEEDIQGEPKTDLLERQLQKAIDKEEYEMAARIRDKINKIED</sequence>
<dbReference type="PANTHER" id="PTHR15160:SF1">
    <property type="entry name" value="VON HIPPEL-LINDAU DISEASE TUMOR SUPPRESSOR"/>
    <property type="match status" value="1"/>
</dbReference>
<evidence type="ECO:0000259" key="2">
    <source>
        <dbReference type="PROSITE" id="PS51658"/>
    </source>
</evidence>
<accession>A0A170QCG4</accession>
<dbReference type="InterPro" id="IPR003729">
    <property type="entry name" value="Bi_nuclease_dom"/>
</dbReference>
<evidence type="ECO:0000259" key="1">
    <source>
        <dbReference type="PROSITE" id="PS50151"/>
    </source>
</evidence>
<name>A0A170QCG4_9ZZZZ</name>
<reference evidence="3" key="1">
    <citation type="submission" date="2015-10" db="EMBL/GenBank/DDBJ databases">
        <authorList>
            <person name="Gilbert D.G."/>
        </authorList>
    </citation>
    <scope>NUCLEOTIDE SEQUENCE</scope>
</reference>
<dbReference type="InterPro" id="IPR036876">
    <property type="entry name" value="UVR_dom_sf"/>
</dbReference>
<evidence type="ECO:0008006" key="4">
    <source>
        <dbReference type="Google" id="ProtNLM"/>
    </source>
</evidence>
<evidence type="ECO:0000313" key="3">
    <source>
        <dbReference type="EMBL" id="CUV09097.1"/>
    </source>
</evidence>
<dbReference type="AlphaFoldDB" id="A0A170QCG4"/>
<dbReference type="InterPro" id="IPR001943">
    <property type="entry name" value="UVR_dom"/>
</dbReference>
<dbReference type="InterPro" id="IPR036104">
    <property type="entry name" value="BFN_sf"/>
</dbReference>